<dbReference type="Gene3D" id="3.40.50.150">
    <property type="entry name" value="Vaccinia Virus protein VP39"/>
    <property type="match status" value="1"/>
</dbReference>
<dbReference type="GO" id="GO:0008168">
    <property type="term" value="F:methyltransferase activity"/>
    <property type="evidence" value="ECO:0007669"/>
    <property type="project" value="UniProtKB-KW"/>
</dbReference>
<reference evidence="3" key="1">
    <citation type="submission" date="2019-02" db="EMBL/GenBank/DDBJ databases">
        <authorList>
            <person name="Gruber-Vodicka R. H."/>
            <person name="Seah K. B. B."/>
        </authorList>
    </citation>
    <scope>NUCLEOTIDE SEQUENCE</scope>
    <source>
        <strain evidence="3">BECK_BZ131</strain>
    </source>
</reference>
<dbReference type="PANTHER" id="PTHR43619:SF2">
    <property type="entry name" value="S-ADENOSYL-L-METHIONINE-DEPENDENT METHYLTRANSFERASES SUPERFAMILY PROTEIN"/>
    <property type="match status" value="1"/>
</dbReference>
<dbReference type="PANTHER" id="PTHR43619">
    <property type="entry name" value="S-ADENOSYL-L-METHIONINE-DEPENDENT METHYLTRANSFERASE YKTD-RELATED"/>
    <property type="match status" value="1"/>
</dbReference>
<proteinExistence type="predicted"/>
<dbReference type="PIRSF" id="PIRSF028177">
    <property type="entry name" value="Polyketide_synth_Omtfrase_TcmP"/>
    <property type="match status" value="1"/>
</dbReference>
<evidence type="ECO:0000256" key="1">
    <source>
        <dbReference type="ARBA" id="ARBA00022603"/>
    </source>
</evidence>
<protein>
    <submittedName>
        <fullName evidence="3">O-Methyltransferase involved in polyketide biosynthesis</fullName>
    </submittedName>
</protein>
<evidence type="ECO:0000256" key="2">
    <source>
        <dbReference type="ARBA" id="ARBA00022679"/>
    </source>
</evidence>
<accession>A0A450U1Z3</accession>
<dbReference type="InterPro" id="IPR016874">
    <property type="entry name" value="TcmP-like"/>
</dbReference>
<organism evidence="3">
    <name type="scientific">Candidatus Kentrum sp. FW</name>
    <dbReference type="NCBI Taxonomy" id="2126338"/>
    <lineage>
        <taxon>Bacteria</taxon>
        <taxon>Pseudomonadati</taxon>
        <taxon>Pseudomonadota</taxon>
        <taxon>Gammaproteobacteria</taxon>
        <taxon>Candidatus Kentrum</taxon>
    </lineage>
</organism>
<dbReference type="EMBL" id="CAADFE010000106">
    <property type="protein sequence ID" value="VFJ76620.1"/>
    <property type="molecule type" value="Genomic_DNA"/>
</dbReference>
<evidence type="ECO:0000313" key="3">
    <source>
        <dbReference type="EMBL" id="VFJ76620.1"/>
    </source>
</evidence>
<dbReference type="AlphaFoldDB" id="A0A450U1Z3"/>
<dbReference type="InterPro" id="IPR007213">
    <property type="entry name" value="Ppm1/Ppm2/Tcmp"/>
</dbReference>
<dbReference type="SUPFAM" id="SSF53335">
    <property type="entry name" value="S-adenosyl-L-methionine-dependent methyltransferases"/>
    <property type="match status" value="1"/>
</dbReference>
<name>A0A450U1Z3_9GAMM</name>
<dbReference type="GO" id="GO:0032259">
    <property type="term" value="P:methylation"/>
    <property type="evidence" value="ECO:0007669"/>
    <property type="project" value="UniProtKB-KW"/>
</dbReference>
<dbReference type="InterPro" id="IPR029063">
    <property type="entry name" value="SAM-dependent_MTases_sf"/>
</dbReference>
<keyword evidence="1 3" id="KW-0489">Methyltransferase</keyword>
<sequence>MATQLTGVSETLLIPLATRIMLTQLGDPIVHDPQAEKIIEKLQLDVSRFISPPKGISERLHIHGVAVRFRFFDQVVTRFLEKHPDGTVINLGSGLCTRFGRLDNGRCHWFEVDMPEVIALRRKAVSETDRHLFIPGSVLETDWITKIPVSHEQHYLIICEGLLMYFSRDEVNRLFSVIAENFPHAELATDIIGRVFVKHSRRHPHLPKTQARLDWAIDHPDELKQFGIPLTISEHFSMLDRQKERLGWLNILRAIPLFGKLYQFVDFRFDTYPNGHEGTSMHPGK</sequence>
<keyword evidence="2 3" id="KW-0808">Transferase</keyword>
<dbReference type="Pfam" id="PF04072">
    <property type="entry name" value="LCM"/>
    <property type="match status" value="1"/>
</dbReference>
<gene>
    <name evidence="3" type="ORF">BECKFW1821C_GA0114237_11069</name>
</gene>